<evidence type="ECO:0000259" key="4">
    <source>
        <dbReference type="Pfam" id="PF02230"/>
    </source>
</evidence>
<dbReference type="Pfam" id="PF02230">
    <property type="entry name" value="Abhydrolase_2"/>
    <property type="match status" value="1"/>
</dbReference>
<feature type="domain" description="Phospholipase/carboxylesterase/thioesterase" evidence="4">
    <location>
        <begin position="43"/>
        <end position="233"/>
    </location>
</feature>
<proteinExistence type="inferred from homology"/>
<name>A0A9W6J2Z5_9HYPH</name>
<evidence type="ECO:0000313" key="6">
    <source>
        <dbReference type="Proteomes" id="UP001143372"/>
    </source>
</evidence>
<keyword evidence="3" id="KW-0732">Signal</keyword>
<comment type="caution">
    <text evidence="5">The sequence shown here is derived from an EMBL/GenBank/DDBJ whole genome shotgun (WGS) entry which is preliminary data.</text>
</comment>
<reference evidence="5" key="1">
    <citation type="journal article" date="2014" name="Int. J. Syst. Evol. Microbiol.">
        <title>Complete genome sequence of Corynebacterium casei LMG S-19264T (=DSM 44701T), isolated from a smear-ripened cheese.</title>
        <authorList>
            <consortium name="US DOE Joint Genome Institute (JGI-PGF)"/>
            <person name="Walter F."/>
            <person name="Albersmeier A."/>
            <person name="Kalinowski J."/>
            <person name="Ruckert C."/>
        </authorList>
    </citation>
    <scope>NUCLEOTIDE SEQUENCE</scope>
    <source>
        <strain evidence="5">VKM B-2347</strain>
    </source>
</reference>
<dbReference type="EMBL" id="BSFI01000008">
    <property type="protein sequence ID" value="GLK68339.1"/>
    <property type="molecule type" value="Genomic_DNA"/>
</dbReference>
<organism evidence="5 6">
    <name type="scientific">Hansschlegelia plantiphila</name>
    <dbReference type="NCBI Taxonomy" id="374655"/>
    <lineage>
        <taxon>Bacteria</taxon>
        <taxon>Pseudomonadati</taxon>
        <taxon>Pseudomonadota</taxon>
        <taxon>Alphaproteobacteria</taxon>
        <taxon>Hyphomicrobiales</taxon>
        <taxon>Methylopilaceae</taxon>
        <taxon>Hansschlegelia</taxon>
    </lineage>
</organism>
<evidence type="ECO:0000256" key="2">
    <source>
        <dbReference type="ARBA" id="ARBA00022801"/>
    </source>
</evidence>
<dbReference type="InterPro" id="IPR029058">
    <property type="entry name" value="AB_hydrolase_fold"/>
</dbReference>
<protein>
    <submittedName>
        <fullName evidence="5">Phospholipase/carboxylesterase</fullName>
    </submittedName>
</protein>
<evidence type="ECO:0000313" key="5">
    <source>
        <dbReference type="EMBL" id="GLK68339.1"/>
    </source>
</evidence>
<reference evidence="5" key="2">
    <citation type="submission" date="2023-01" db="EMBL/GenBank/DDBJ databases">
        <authorList>
            <person name="Sun Q."/>
            <person name="Evtushenko L."/>
        </authorList>
    </citation>
    <scope>NUCLEOTIDE SEQUENCE</scope>
    <source>
        <strain evidence="5">VKM B-2347</strain>
    </source>
</reference>
<gene>
    <name evidence="5" type="ORF">GCM10008179_19770</name>
</gene>
<evidence type="ECO:0000256" key="1">
    <source>
        <dbReference type="ARBA" id="ARBA00006499"/>
    </source>
</evidence>
<sequence>MSALRRAGRAVALALLAGFAVSSTADADDKAALTYAVHEPEVKSPHPPLLVLLHGQGADELDLIGLWPQLPRNFLIVSPRAPFRNANGGYRWYGGGDGQGVEVSARDVLSLIGTVSKHYAVDPAEVFVGGFSQGAALSYQLGLTQPARFRGAAALSGAIPKSAQAPAGADWSRTAFFIAHGDRDDRIPFASARSAQATLAKLHAPTAFHAYPGMGHQITDAETLDLAEWLAKTED</sequence>
<dbReference type="PANTHER" id="PTHR10655">
    <property type="entry name" value="LYSOPHOSPHOLIPASE-RELATED"/>
    <property type="match status" value="1"/>
</dbReference>
<feature type="signal peptide" evidence="3">
    <location>
        <begin position="1"/>
        <end position="27"/>
    </location>
</feature>
<dbReference type="Gene3D" id="3.40.50.1820">
    <property type="entry name" value="alpha/beta hydrolase"/>
    <property type="match status" value="1"/>
</dbReference>
<dbReference type="GO" id="GO:0016787">
    <property type="term" value="F:hydrolase activity"/>
    <property type="evidence" value="ECO:0007669"/>
    <property type="project" value="UniProtKB-KW"/>
</dbReference>
<accession>A0A9W6J2Z5</accession>
<evidence type="ECO:0000256" key="3">
    <source>
        <dbReference type="SAM" id="SignalP"/>
    </source>
</evidence>
<dbReference type="RefSeq" id="WP_271168585.1">
    <property type="nucleotide sequence ID" value="NZ_BSFI01000008.1"/>
</dbReference>
<dbReference type="InterPro" id="IPR003140">
    <property type="entry name" value="PLipase/COase/thioEstase"/>
</dbReference>
<dbReference type="PANTHER" id="PTHR10655:SF17">
    <property type="entry name" value="LYSOPHOSPHOLIPASE-LIKE PROTEIN 1"/>
    <property type="match status" value="1"/>
</dbReference>
<dbReference type="AlphaFoldDB" id="A0A9W6J2Z5"/>
<feature type="chain" id="PRO_5040876541" evidence="3">
    <location>
        <begin position="28"/>
        <end position="235"/>
    </location>
</feature>
<keyword evidence="6" id="KW-1185">Reference proteome</keyword>
<keyword evidence="2" id="KW-0378">Hydrolase</keyword>
<comment type="similarity">
    <text evidence="1">Belongs to the AB hydrolase superfamily. AB hydrolase 2 family.</text>
</comment>
<dbReference type="Proteomes" id="UP001143372">
    <property type="component" value="Unassembled WGS sequence"/>
</dbReference>
<dbReference type="SUPFAM" id="SSF53474">
    <property type="entry name" value="alpha/beta-Hydrolases"/>
    <property type="match status" value="1"/>
</dbReference>
<dbReference type="InterPro" id="IPR050565">
    <property type="entry name" value="LYPA1-2/EST-like"/>
</dbReference>